<organism evidence="1 2">
    <name type="scientific">Clunio marinus</name>
    <dbReference type="NCBI Taxonomy" id="568069"/>
    <lineage>
        <taxon>Eukaryota</taxon>
        <taxon>Metazoa</taxon>
        <taxon>Ecdysozoa</taxon>
        <taxon>Arthropoda</taxon>
        <taxon>Hexapoda</taxon>
        <taxon>Insecta</taxon>
        <taxon>Pterygota</taxon>
        <taxon>Neoptera</taxon>
        <taxon>Endopterygota</taxon>
        <taxon>Diptera</taxon>
        <taxon>Nematocera</taxon>
        <taxon>Chironomoidea</taxon>
        <taxon>Chironomidae</taxon>
        <taxon>Clunio</taxon>
    </lineage>
</organism>
<protein>
    <submittedName>
        <fullName evidence="1">CLUMA_CG003076, isoform A</fullName>
    </submittedName>
</protein>
<dbReference type="AlphaFoldDB" id="A0A1J1HMP3"/>
<keyword evidence="2" id="KW-1185">Reference proteome</keyword>
<evidence type="ECO:0000313" key="2">
    <source>
        <dbReference type="Proteomes" id="UP000183832"/>
    </source>
</evidence>
<dbReference type="EMBL" id="CVRI01000012">
    <property type="protein sequence ID" value="CRK89317.1"/>
    <property type="molecule type" value="Genomic_DNA"/>
</dbReference>
<dbReference type="Proteomes" id="UP000183832">
    <property type="component" value="Unassembled WGS sequence"/>
</dbReference>
<gene>
    <name evidence="1" type="ORF">CLUMA_CG003076</name>
</gene>
<reference evidence="1 2" key="1">
    <citation type="submission" date="2015-04" db="EMBL/GenBank/DDBJ databases">
        <authorList>
            <person name="Syromyatnikov M.Y."/>
            <person name="Popov V.N."/>
        </authorList>
    </citation>
    <scope>NUCLEOTIDE SEQUENCE [LARGE SCALE GENOMIC DNA]</scope>
</reference>
<name>A0A1J1HMP3_9DIPT</name>
<accession>A0A1J1HMP3</accession>
<sequence length="88" mass="10396">MEIWFSEAAKRCHNFQNQKTIKLNVSRKDEQEEYGKLNNSCGLTWSDVGGLEVNKTMKFKWNDDEEYFIVILFISRHFASSHFTLNNS</sequence>
<evidence type="ECO:0000313" key="1">
    <source>
        <dbReference type="EMBL" id="CRK89317.1"/>
    </source>
</evidence>
<proteinExistence type="predicted"/>